<proteinExistence type="predicted"/>
<organism evidence="2 3">
    <name type="scientific">Elsinoe ampelina</name>
    <dbReference type="NCBI Taxonomy" id="302913"/>
    <lineage>
        <taxon>Eukaryota</taxon>
        <taxon>Fungi</taxon>
        <taxon>Dikarya</taxon>
        <taxon>Ascomycota</taxon>
        <taxon>Pezizomycotina</taxon>
        <taxon>Dothideomycetes</taxon>
        <taxon>Dothideomycetidae</taxon>
        <taxon>Myriangiales</taxon>
        <taxon>Elsinoaceae</taxon>
        <taxon>Elsinoe</taxon>
    </lineage>
</organism>
<name>A0A6A6GGM9_9PEZI</name>
<sequence>MSNNKSSLDCYRRSRLRSLQEYPATMKQQTISWPGICQRRTFIEGFSNQVKPIPSKSQLIEAPITQITEASPTQTIDTKPASAAHWAHEESAIGSVKQGTSSKDNLFSDGMNMVRGRLLLGASKEMMFPEPANWTILERSSLPRDNCTTPLQPKNPRRFRRTCTVRHTTRGATLQPPPSLGLSKAWQQRTREVATCLY</sequence>
<reference evidence="3" key="1">
    <citation type="journal article" date="2020" name="Stud. Mycol.">
        <title>101 Dothideomycetes genomes: A test case for predicting lifestyles and emergence of pathogens.</title>
        <authorList>
            <person name="Haridas S."/>
            <person name="Albert R."/>
            <person name="Binder M."/>
            <person name="Bloem J."/>
            <person name="LaButti K."/>
            <person name="Salamov A."/>
            <person name="Andreopoulos B."/>
            <person name="Baker S."/>
            <person name="Barry K."/>
            <person name="Bills G."/>
            <person name="Bluhm B."/>
            <person name="Cannon C."/>
            <person name="Castanera R."/>
            <person name="Culley D."/>
            <person name="Daum C."/>
            <person name="Ezra D."/>
            <person name="Gonzalez J."/>
            <person name="Henrissat B."/>
            <person name="Kuo A."/>
            <person name="Liang C."/>
            <person name="Lipzen A."/>
            <person name="Lutzoni F."/>
            <person name="Magnuson J."/>
            <person name="Mondo S."/>
            <person name="Nolan M."/>
            <person name="Ohm R."/>
            <person name="Pangilinan J."/>
            <person name="Park H.-J."/>
            <person name="Ramirez L."/>
            <person name="Alfaro M."/>
            <person name="Sun H."/>
            <person name="Tritt A."/>
            <person name="Yoshinaga Y."/>
            <person name="Zwiers L.-H."/>
            <person name="Turgeon B."/>
            <person name="Goodwin S."/>
            <person name="Spatafora J."/>
            <person name="Crous P."/>
            <person name="Grigoriev I."/>
        </authorList>
    </citation>
    <scope>NUCLEOTIDE SEQUENCE [LARGE SCALE GENOMIC DNA]</scope>
    <source>
        <strain evidence="3">CECT 20119</strain>
    </source>
</reference>
<evidence type="ECO:0000313" key="3">
    <source>
        <dbReference type="Proteomes" id="UP000799538"/>
    </source>
</evidence>
<evidence type="ECO:0000313" key="2">
    <source>
        <dbReference type="EMBL" id="KAF2224872.1"/>
    </source>
</evidence>
<evidence type="ECO:0000256" key="1">
    <source>
        <dbReference type="SAM" id="MobiDB-lite"/>
    </source>
</evidence>
<protein>
    <submittedName>
        <fullName evidence="2">Uncharacterized protein</fullName>
    </submittedName>
</protein>
<dbReference type="AlphaFoldDB" id="A0A6A6GGM9"/>
<gene>
    <name evidence="2" type="ORF">BDZ85DRAFT_85279</name>
</gene>
<keyword evidence="3" id="KW-1185">Reference proteome</keyword>
<dbReference type="EMBL" id="ML992504">
    <property type="protein sequence ID" value="KAF2224872.1"/>
    <property type="molecule type" value="Genomic_DNA"/>
</dbReference>
<feature type="region of interest" description="Disordered" evidence="1">
    <location>
        <begin position="81"/>
        <end position="101"/>
    </location>
</feature>
<dbReference type="Proteomes" id="UP000799538">
    <property type="component" value="Unassembled WGS sequence"/>
</dbReference>
<accession>A0A6A6GGM9</accession>